<evidence type="ECO:0000313" key="1">
    <source>
        <dbReference type="EMBL" id="GME76541.1"/>
    </source>
</evidence>
<protein>
    <submittedName>
        <fullName evidence="1">Unnamed protein product</fullName>
    </submittedName>
</protein>
<sequence>MPHANIITSLIVPIGFFSSSNSQSAFLKSINVEFPSLTCLHLHVDGLPYGPGSGALSNELCNSLEYLNSSVTLVRKDGSEDSYKKRKLNERPRKLNVTLNIPIVVKLKPEIISQLKDVLSGTKGTSTLLEFGFIEVTPDAKIMNYLQKRRCGIESVKRFEFHFRSIEEIEKIEFINRIVGLKDLFIRNWFSDRIFEKITVRKSQLEFSNPTVEKLTLDLRNLSISNFNFAKLNSLKALSFCNCDVSDEILFSSIPDSVKILNIDRILFGATSIFEMKLPIFLRELTYHNYYPFKFPLFTNVKDLKSLSSVKIKFCLYAYEKMNPISNGLLQFILDLPSSVTTLSFISLGNSPSSTTSGNTILTFRFPPNLEQLTLTTKELFSNIDLSLLPSSLRTFKGGRFLVILGKFPLTLVTMSIDVYSNALSFAGFWSRFLLTLPNLKGVTITVNPRERIDFRSMKFPKHLYSLSMHVPITGAVNEVIGGIILDGFPSKLEFWG</sequence>
<dbReference type="EMBL" id="BSXS01001563">
    <property type="protein sequence ID" value="GME76541.1"/>
    <property type="molecule type" value="Genomic_DNA"/>
</dbReference>
<organism evidence="1 2">
    <name type="scientific">Ambrosiozyma monospora</name>
    <name type="common">Yeast</name>
    <name type="synonym">Endomycopsis monosporus</name>
    <dbReference type="NCBI Taxonomy" id="43982"/>
    <lineage>
        <taxon>Eukaryota</taxon>
        <taxon>Fungi</taxon>
        <taxon>Dikarya</taxon>
        <taxon>Ascomycota</taxon>
        <taxon>Saccharomycotina</taxon>
        <taxon>Pichiomycetes</taxon>
        <taxon>Pichiales</taxon>
        <taxon>Pichiaceae</taxon>
        <taxon>Ambrosiozyma</taxon>
    </lineage>
</organism>
<gene>
    <name evidence="1" type="ORF">Amon02_000265600</name>
</gene>
<evidence type="ECO:0000313" key="2">
    <source>
        <dbReference type="Proteomes" id="UP001165064"/>
    </source>
</evidence>
<dbReference type="Proteomes" id="UP001165064">
    <property type="component" value="Unassembled WGS sequence"/>
</dbReference>
<accession>A0ACB5SYA7</accession>
<comment type="caution">
    <text evidence="1">The sequence shown here is derived from an EMBL/GenBank/DDBJ whole genome shotgun (WGS) entry which is preliminary data.</text>
</comment>
<reference evidence="1" key="1">
    <citation type="submission" date="2023-04" db="EMBL/GenBank/DDBJ databases">
        <title>Ambrosiozyma monospora NBRC 10751.</title>
        <authorList>
            <person name="Ichikawa N."/>
            <person name="Sato H."/>
            <person name="Tonouchi N."/>
        </authorList>
    </citation>
    <scope>NUCLEOTIDE SEQUENCE</scope>
    <source>
        <strain evidence="1">NBRC 10751</strain>
    </source>
</reference>
<proteinExistence type="predicted"/>
<name>A0ACB5SYA7_AMBMO</name>
<keyword evidence="2" id="KW-1185">Reference proteome</keyword>